<keyword evidence="10" id="KW-1185">Reference proteome</keyword>
<organism evidence="9 10">
    <name type="scientific">Sula dactylatra</name>
    <name type="common">Masked booby</name>
    <dbReference type="NCBI Taxonomy" id="56068"/>
    <lineage>
        <taxon>Eukaryota</taxon>
        <taxon>Metazoa</taxon>
        <taxon>Chordata</taxon>
        <taxon>Craniata</taxon>
        <taxon>Vertebrata</taxon>
        <taxon>Euteleostomi</taxon>
        <taxon>Archelosauria</taxon>
        <taxon>Archosauria</taxon>
        <taxon>Dinosauria</taxon>
        <taxon>Saurischia</taxon>
        <taxon>Theropoda</taxon>
        <taxon>Coelurosauria</taxon>
        <taxon>Aves</taxon>
        <taxon>Neognathae</taxon>
        <taxon>Neoaves</taxon>
        <taxon>Aequornithes</taxon>
        <taxon>Suliformes</taxon>
        <taxon>Sulidae</taxon>
        <taxon>Sula</taxon>
    </lineage>
</organism>
<keyword evidence="7" id="KW-0395">Inflammatory response</keyword>
<dbReference type="Proteomes" id="UP000619137">
    <property type="component" value="Unassembled WGS sequence"/>
</dbReference>
<evidence type="ECO:0000259" key="8">
    <source>
        <dbReference type="SMART" id="SM00199"/>
    </source>
</evidence>
<gene>
    <name evidence="9" type="primary">Ccl14</name>
    <name evidence="9" type="ORF">SULDAC_R10914</name>
</gene>
<evidence type="ECO:0000313" key="10">
    <source>
        <dbReference type="Proteomes" id="UP000619137"/>
    </source>
</evidence>
<feature type="non-terminal residue" evidence="9">
    <location>
        <position position="70"/>
    </location>
</feature>
<dbReference type="FunFam" id="2.40.50.40:FF:000002">
    <property type="entry name" value="C-C motif chemokine"/>
    <property type="match status" value="1"/>
</dbReference>
<dbReference type="GO" id="GO:0008009">
    <property type="term" value="F:chemokine activity"/>
    <property type="evidence" value="ECO:0007669"/>
    <property type="project" value="InterPro"/>
</dbReference>
<keyword evidence="3" id="KW-0145">Chemotaxis</keyword>
<name>A0A851A4D0_SULDA</name>
<evidence type="ECO:0000256" key="3">
    <source>
        <dbReference type="ARBA" id="ARBA00022500"/>
    </source>
</evidence>
<keyword evidence="5" id="KW-0964">Secreted</keyword>
<dbReference type="Pfam" id="PF00048">
    <property type="entry name" value="IL8"/>
    <property type="match status" value="1"/>
</dbReference>
<sequence length="70" mass="7814">APYTPSECCFNYVKAAVRVAKLKSFYNTPKDCYSPAVVFETRNGTKICANPMSPWVNKTIQKLQETGGLH</sequence>
<evidence type="ECO:0000256" key="2">
    <source>
        <dbReference type="ARBA" id="ARBA00010868"/>
    </source>
</evidence>
<reference evidence="9" key="1">
    <citation type="submission" date="2019-10" db="EMBL/GenBank/DDBJ databases">
        <title>Bird 10,000 Genomes (B10K) Project - Family phase.</title>
        <authorList>
            <person name="Zhang G."/>
        </authorList>
    </citation>
    <scope>NUCLEOTIDE SEQUENCE</scope>
    <source>
        <strain evidence="9">B10K-DU-002-49</strain>
        <tissue evidence="9">Muscle</tissue>
    </source>
</reference>
<evidence type="ECO:0000256" key="7">
    <source>
        <dbReference type="ARBA" id="ARBA00023198"/>
    </source>
</evidence>
<comment type="subcellular location">
    <subcellularLocation>
        <location evidence="1">Secreted</location>
    </subcellularLocation>
</comment>
<protein>
    <submittedName>
        <fullName evidence="9">CCL14 protein</fullName>
    </submittedName>
</protein>
<evidence type="ECO:0000256" key="6">
    <source>
        <dbReference type="ARBA" id="ARBA00022729"/>
    </source>
</evidence>
<dbReference type="GO" id="GO:0006954">
    <property type="term" value="P:inflammatory response"/>
    <property type="evidence" value="ECO:0007669"/>
    <property type="project" value="UniProtKB-KW"/>
</dbReference>
<comment type="similarity">
    <text evidence="2">Belongs to the intercrine beta (chemokine CC) family.</text>
</comment>
<evidence type="ECO:0000313" key="9">
    <source>
        <dbReference type="EMBL" id="NWI27811.1"/>
    </source>
</evidence>
<dbReference type="Gene3D" id="2.40.50.40">
    <property type="match status" value="1"/>
</dbReference>
<dbReference type="SUPFAM" id="SSF54117">
    <property type="entry name" value="Interleukin 8-like chemokines"/>
    <property type="match status" value="1"/>
</dbReference>
<dbReference type="CDD" id="cd00272">
    <property type="entry name" value="Chemokine_CC"/>
    <property type="match status" value="1"/>
</dbReference>
<dbReference type="SMART" id="SM00199">
    <property type="entry name" value="SCY"/>
    <property type="match status" value="1"/>
</dbReference>
<comment type="caution">
    <text evidence="9">The sequence shown here is derived from an EMBL/GenBank/DDBJ whole genome shotgun (WGS) entry which is preliminary data.</text>
</comment>
<feature type="non-terminal residue" evidence="9">
    <location>
        <position position="1"/>
    </location>
</feature>
<dbReference type="GO" id="GO:0005615">
    <property type="term" value="C:extracellular space"/>
    <property type="evidence" value="ECO:0007669"/>
    <property type="project" value="UniProtKB-KW"/>
</dbReference>
<dbReference type="GO" id="GO:0006955">
    <property type="term" value="P:immune response"/>
    <property type="evidence" value="ECO:0007669"/>
    <property type="project" value="InterPro"/>
</dbReference>
<dbReference type="PANTHER" id="PTHR12015">
    <property type="entry name" value="SMALL INDUCIBLE CYTOKINE A"/>
    <property type="match status" value="1"/>
</dbReference>
<dbReference type="InterPro" id="IPR039809">
    <property type="entry name" value="Chemokine_b/g/d"/>
</dbReference>
<keyword evidence="6" id="KW-0732">Signal</keyword>
<evidence type="ECO:0000256" key="4">
    <source>
        <dbReference type="ARBA" id="ARBA00022514"/>
    </source>
</evidence>
<accession>A0A851A4D0</accession>
<evidence type="ECO:0000256" key="5">
    <source>
        <dbReference type="ARBA" id="ARBA00022525"/>
    </source>
</evidence>
<dbReference type="EMBL" id="WEKW01014465">
    <property type="protein sequence ID" value="NWI27811.1"/>
    <property type="molecule type" value="Genomic_DNA"/>
</dbReference>
<keyword evidence="4" id="KW-0202">Cytokine</keyword>
<dbReference type="InterPro" id="IPR001811">
    <property type="entry name" value="Chemokine_IL8-like_dom"/>
</dbReference>
<dbReference type="InterPro" id="IPR036048">
    <property type="entry name" value="Interleukin_8-like_sf"/>
</dbReference>
<proteinExistence type="inferred from homology"/>
<dbReference type="AlphaFoldDB" id="A0A851A4D0"/>
<evidence type="ECO:0000256" key="1">
    <source>
        <dbReference type="ARBA" id="ARBA00004613"/>
    </source>
</evidence>
<dbReference type="PANTHER" id="PTHR12015:SF111">
    <property type="entry name" value="C-C MOTIF CHEMOKINE 17"/>
    <property type="match status" value="1"/>
</dbReference>
<feature type="domain" description="Chemokine interleukin-8-like" evidence="8">
    <location>
        <begin position="5"/>
        <end position="63"/>
    </location>
</feature>